<dbReference type="EMBL" id="ML975151">
    <property type="protein sequence ID" value="KAF1815723.1"/>
    <property type="molecule type" value="Genomic_DNA"/>
</dbReference>
<organism evidence="1">
    <name type="scientific">Eremomyces bilateralis CBS 781.70</name>
    <dbReference type="NCBI Taxonomy" id="1392243"/>
    <lineage>
        <taxon>Eukaryota</taxon>
        <taxon>Fungi</taxon>
        <taxon>Dikarya</taxon>
        <taxon>Ascomycota</taxon>
        <taxon>Pezizomycotina</taxon>
        <taxon>Dothideomycetes</taxon>
        <taxon>Dothideomycetes incertae sedis</taxon>
        <taxon>Eremomycetales</taxon>
        <taxon>Eremomycetaceae</taxon>
        <taxon>Eremomyces</taxon>
    </lineage>
</organism>
<sequence length="63" mass="7156">MANTTAVFQNSYQTKHVRTNLLKKRFHAFIPTEGQDDALDQAIRSMSLKRDPDAPIDPTPEDL</sequence>
<reference evidence="1 3" key="1">
    <citation type="submission" date="2020-01" db="EMBL/GenBank/DDBJ databases">
        <authorList>
            <consortium name="DOE Joint Genome Institute"/>
            <person name="Haridas S."/>
            <person name="Albert R."/>
            <person name="Binder M."/>
            <person name="Bloem J."/>
            <person name="Labutti K."/>
            <person name="Salamov A."/>
            <person name="Andreopoulos B."/>
            <person name="Baker S.E."/>
            <person name="Barry K."/>
            <person name="Bills G."/>
            <person name="Bluhm B.H."/>
            <person name="Cannon C."/>
            <person name="Castanera R."/>
            <person name="Culley D.E."/>
            <person name="Daum C."/>
            <person name="Ezra D."/>
            <person name="Gonzalez J.B."/>
            <person name="Henrissat B."/>
            <person name="Kuo A."/>
            <person name="Liang C."/>
            <person name="Lipzen A."/>
            <person name="Lutzoni F."/>
            <person name="Magnuson J."/>
            <person name="Mondo S."/>
            <person name="Nolan M."/>
            <person name="Ohm R."/>
            <person name="Pangilinan J."/>
            <person name="Park H.-J."/>
            <person name="Ramirez L."/>
            <person name="Alfaro M."/>
            <person name="Sun H."/>
            <person name="Tritt A."/>
            <person name="Yoshinaga Y."/>
            <person name="Zwiers L.-H."/>
            <person name="Turgeon B.G."/>
            <person name="Goodwin S.B."/>
            <person name="Spatafora J.W."/>
            <person name="Crous P.W."/>
            <person name="Grigoriev I.V."/>
        </authorList>
    </citation>
    <scope>NUCLEOTIDE SEQUENCE</scope>
    <source>
        <strain evidence="1 3">CBS 781.70</strain>
    </source>
</reference>
<dbReference type="AlphaFoldDB" id="A0A6G1GCG5"/>
<reference evidence="3" key="3">
    <citation type="submission" date="2025-04" db="UniProtKB">
        <authorList>
            <consortium name="RefSeq"/>
        </authorList>
    </citation>
    <scope>IDENTIFICATION</scope>
    <source>
        <strain evidence="3">CBS 781.70</strain>
    </source>
</reference>
<proteinExistence type="predicted"/>
<accession>A0A6G1GCG5</accession>
<dbReference type="Proteomes" id="UP000504638">
    <property type="component" value="Unplaced"/>
</dbReference>
<evidence type="ECO:0000313" key="3">
    <source>
        <dbReference type="RefSeq" id="XP_033537354.1"/>
    </source>
</evidence>
<dbReference type="RefSeq" id="XP_033537354.1">
    <property type="nucleotide sequence ID" value="XM_033678788.1"/>
</dbReference>
<reference evidence="3" key="2">
    <citation type="submission" date="2020-04" db="EMBL/GenBank/DDBJ databases">
        <authorList>
            <consortium name="NCBI Genome Project"/>
        </authorList>
    </citation>
    <scope>NUCLEOTIDE SEQUENCE</scope>
    <source>
        <strain evidence="3">CBS 781.70</strain>
    </source>
</reference>
<gene>
    <name evidence="1 3" type="ORF">P152DRAFT_455447</name>
</gene>
<dbReference type="OrthoDB" id="3772622at2759"/>
<dbReference type="GeneID" id="54419358"/>
<protein>
    <submittedName>
        <fullName evidence="1 3">Uncharacterized protein</fullName>
    </submittedName>
</protein>
<name>A0A6G1GCG5_9PEZI</name>
<evidence type="ECO:0000313" key="1">
    <source>
        <dbReference type="EMBL" id="KAF1815723.1"/>
    </source>
</evidence>
<keyword evidence="2" id="KW-1185">Reference proteome</keyword>
<evidence type="ECO:0000313" key="2">
    <source>
        <dbReference type="Proteomes" id="UP000504638"/>
    </source>
</evidence>